<sequence length="300" mass="35236">MFGRLNIYFREMYPLLPRLGLAAIMFFEIYFVLLLNTGVRDFRIGFQEAIGVFTIFVFLMILRIADDFKDYETDQRLFPERALPSGRVHKKDLAMALATIVSISVLLNLFFMNNQGWFLFLYIYGTLMSFWFFKKDKIQNSLPLALVTHNPVMMILNIYTITFVCYKYQLPLLSLPTILLAFTMYFPSLIWEISRKIRAPKDETAYVTYSKLFGYQKVTRFVAVITLVDIVTNILLLWKISLLGVLVLIANVLWMMVQFGQYIKDPTRFNIKERVERYTYITELTMVVSVATYLLMRMLG</sequence>
<keyword evidence="2" id="KW-0808">Transferase</keyword>
<reference evidence="2 3" key="1">
    <citation type="submission" date="2018-06" db="EMBL/GenBank/DDBJ databases">
        <authorList>
            <consortium name="Pathogen Informatics"/>
            <person name="Doyle S."/>
        </authorList>
    </citation>
    <scope>NUCLEOTIDE SEQUENCE [LARGE SCALE GENOMIC DNA]</scope>
    <source>
        <strain evidence="2 3">NCTC12278</strain>
    </source>
</reference>
<dbReference type="OrthoDB" id="7594477at2"/>
<dbReference type="NCBIfam" id="NF010118">
    <property type="entry name" value="PRK13592.1"/>
    <property type="match status" value="1"/>
</dbReference>
<dbReference type="InterPro" id="IPR044878">
    <property type="entry name" value="UbiA_sf"/>
</dbReference>
<feature type="transmembrane region" description="Helical" evidence="1">
    <location>
        <begin position="278"/>
        <end position="296"/>
    </location>
</feature>
<keyword evidence="1" id="KW-0812">Transmembrane</keyword>
<dbReference type="Gene3D" id="1.10.357.140">
    <property type="entry name" value="UbiA prenyltransferase"/>
    <property type="match status" value="1"/>
</dbReference>
<evidence type="ECO:0000313" key="2">
    <source>
        <dbReference type="EMBL" id="SQF40805.1"/>
    </source>
</evidence>
<keyword evidence="1" id="KW-0472">Membrane</keyword>
<accession>A0A2X3VSW5</accession>
<proteinExistence type="predicted"/>
<gene>
    <name evidence="2" type="primary">ubiA</name>
    <name evidence="2" type="ORF">NCTC12278_01384</name>
</gene>
<dbReference type="STRING" id="1123303.GCA_000372425_00901"/>
<feature type="transmembrane region" description="Helical" evidence="1">
    <location>
        <begin position="145"/>
        <end position="164"/>
    </location>
</feature>
<evidence type="ECO:0000313" key="3">
    <source>
        <dbReference type="Proteomes" id="UP000249495"/>
    </source>
</evidence>
<dbReference type="GO" id="GO:0016740">
    <property type="term" value="F:transferase activity"/>
    <property type="evidence" value="ECO:0007669"/>
    <property type="project" value="UniProtKB-KW"/>
</dbReference>
<feature type="transmembrane region" description="Helical" evidence="1">
    <location>
        <begin position="237"/>
        <end position="257"/>
    </location>
</feature>
<feature type="transmembrane region" description="Helical" evidence="1">
    <location>
        <begin position="93"/>
        <end position="111"/>
    </location>
</feature>
<dbReference type="AlphaFoldDB" id="A0A2X3VSW5"/>
<organism evidence="2 3">
    <name type="scientific">Streptococcus ferus</name>
    <dbReference type="NCBI Taxonomy" id="1345"/>
    <lineage>
        <taxon>Bacteria</taxon>
        <taxon>Bacillati</taxon>
        <taxon>Bacillota</taxon>
        <taxon>Bacilli</taxon>
        <taxon>Lactobacillales</taxon>
        <taxon>Streptococcaceae</taxon>
        <taxon>Streptococcus</taxon>
    </lineage>
</organism>
<dbReference type="KEGG" id="sfer:NCTC12278_01384"/>
<dbReference type="RefSeq" id="WP_018030231.1">
    <property type="nucleotide sequence ID" value="NZ_LS483343.1"/>
</dbReference>
<feature type="transmembrane region" description="Helical" evidence="1">
    <location>
        <begin position="44"/>
        <end position="62"/>
    </location>
</feature>
<evidence type="ECO:0000256" key="1">
    <source>
        <dbReference type="SAM" id="Phobius"/>
    </source>
</evidence>
<name>A0A2X3VSW5_9STRE</name>
<feature type="transmembrane region" description="Helical" evidence="1">
    <location>
        <begin position="117"/>
        <end position="133"/>
    </location>
</feature>
<dbReference type="EMBL" id="LS483343">
    <property type="protein sequence ID" value="SQF40805.1"/>
    <property type="molecule type" value="Genomic_DNA"/>
</dbReference>
<feature type="transmembrane region" description="Helical" evidence="1">
    <location>
        <begin position="170"/>
        <end position="191"/>
    </location>
</feature>
<dbReference type="Proteomes" id="UP000249495">
    <property type="component" value="Chromosome 1"/>
</dbReference>
<keyword evidence="3" id="KW-1185">Reference proteome</keyword>
<keyword evidence="1" id="KW-1133">Transmembrane helix</keyword>
<feature type="transmembrane region" description="Helical" evidence="1">
    <location>
        <begin position="12"/>
        <end position="32"/>
    </location>
</feature>
<protein>
    <submittedName>
        <fullName evidence="2">Prenyltransferase</fullName>
    </submittedName>
</protein>